<organism evidence="1 2">
    <name type="scientific">Mycena rosella</name>
    <name type="common">Pink bonnet</name>
    <name type="synonym">Agaricus rosellus</name>
    <dbReference type="NCBI Taxonomy" id="1033263"/>
    <lineage>
        <taxon>Eukaryota</taxon>
        <taxon>Fungi</taxon>
        <taxon>Dikarya</taxon>
        <taxon>Basidiomycota</taxon>
        <taxon>Agaricomycotina</taxon>
        <taxon>Agaricomycetes</taxon>
        <taxon>Agaricomycetidae</taxon>
        <taxon>Agaricales</taxon>
        <taxon>Marasmiineae</taxon>
        <taxon>Mycenaceae</taxon>
        <taxon>Mycena</taxon>
    </lineage>
</organism>
<reference evidence="1" key="1">
    <citation type="submission" date="2023-03" db="EMBL/GenBank/DDBJ databases">
        <title>Massive genome expansion in bonnet fungi (Mycena s.s.) driven by repeated elements and novel gene families across ecological guilds.</title>
        <authorList>
            <consortium name="Lawrence Berkeley National Laboratory"/>
            <person name="Harder C.B."/>
            <person name="Miyauchi S."/>
            <person name="Viragh M."/>
            <person name="Kuo A."/>
            <person name="Thoen E."/>
            <person name="Andreopoulos B."/>
            <person name="Lu D."/>
            <person name="Skrede I."/>
            <person name="Drula E."/>
            <person name="Henrissat B."/>
            <person name="Morin E."/>
            <person name="Kohler A."/>
            <person name="Barry K."/>
            <person name="LaButti K."/>
            <person name="Morin E."/>
            <person name="Salamov A."/>
            <person name="Lipzen A."/>
            <person name="Mereny Z."/>
            <person name="Hegedus B."/>
            <person name="Baldrian P."/>
            <person name="Stursova M."/>
            <person name="Weitz H."/>
            <person name="Taylor A."/>
            <person name="Grigoriev I.V."/>
            <person name="Nagy L.G."/>
            <person name="Martin F."/>
            <person name="Kauserud H."/>
        </authorList>
    </citation>
    <scope>NUCLEOTIDE SEQUENCE</scope>
    <source>
        <strain evidence="1">CBHHK067</strain>
    </source>
</reference>
<evidence type="ECO:0000313" key="1">
    <source>
        <dbReference type="EMBL" id="KAJ7661191.1"/>
    </source>
</evidence>
<dbReference type="EMBL" id="JARKIE010000251">
    <property type="protein sequence ID" value="KAJ7661191.1"/>
    <property type="molecule type" value="Genomic_DNA"/>
</dbReference>
<sequence length="364" mass="40226">MLRHAVRAFVAPVTRIGISMKSPGWAAPALYWTRKHTTSSPEVIQPARILRVRLIFPPPLPAAPEASTAPLVQSDFTQYLEPLYEHGWAFSFSRAIKGSPKHGPSFLWRRFVVPSPKELGALCEYTRSKSCDIELSSNLETQIFLRSPDGVTRSMIRQALELETGYQNICPATPAGYKASPASHVLFRISNRTCPAPFATARPALSPPSITEADLETYVKPLVTNGWILSPVGPSRVGPSSPLRGQPSLNRVYKFHDYSSAHDFFLAVAAVIPAPRPNNPRTGVRMRSSPNFPTVQLSLISELAQDVLQTRKFGISHADVRFAIEVETQFMKNWLGKADNTGFPRTAPTTMEQVWNCGDARPPP</sequence>
<proteinExistence type="predicted"/>
<protein>
    <submittedName>
        <fullName evidence="1">Uncharacterized protein</fullName>
    </submittedName>
</protein>
<dbReference type="Proteomes" id="UP001221757">
    <property type="component" value="Unassembled WGS sequence"/>
</dbReference>
<dbReference type="AlphaFoldDB" id="A0AAD7G6R0"/>
<comment type="caution">
    <text evidence="1">The sequence shown here is derived from an EMBL/GenBank/DDBJ whole genome shotgun (WGS) entry which is preliminary data.</text>
</comment>
<keyword evidence="2" id="KW-1185">Reference proteome</keyword>
<gene>
    <name evidence="1" type="ORF">B0H17DRAFT_1212302</name>
</gene>
<evidence type="ECO:0000313" key="2">
    <source>
        <dbReference type="Proteomes" id="UP001221757"/>
    </source>
</evidence>
<name>A0AAD7G6R0_MYCRO</name>
<accession>A0AAD7G6R0</accession>